<dbReference type="eggNOG" id="ENOG502R0U1">
    <property type="taxonomic scope" value="Eukaryota"/>
</dbReference>
<dbReference type="PANTHER" id="PTHR23112">
    <property type="entry name" value="G PROTEIN-COUPLED RECEPTOR 157-RELATED"/>
    <property type="match status" value="1"/>
</dbReference>
<reference evidence="7 8" key="1">
    <citation type="journal article" date="2012" name="Science">
        <title>The Paleozoic origin of enzymatic lignin decomposition reconstructed from 31 fungal genomes.</title>
        <authorList>
            <person name="Floudas D."/>
            <person name="Binder M."/>
            <person name="Riley R."/>
            <person name="Barry K."/>
            <person name="Blanchette R.A."/>
            <person name="Henrissat B."/>
            <person name="Martinez A.T."/>
            <person name="Otillar R."/>
            <person name="Spatafora J.W."/>
            <person name="Yadav J.S."/>
            <person name="Aerts A."/>
            <person name="Benoit I."/>
            <person name="Boyd A."/>
            <person name="Carlson A."/>
            <person name="Copeland A."/>
            <person name="Coutinho P.M."/>
            <person name="de Vries R.P."/>
            <person name="Ferreira P."/>
            <person name="Findley K."/>
            <person name="Foster B."/>
            <person name="Gaskell J."/>
            <person name="Glotzer D."/>
            <person name="Gorecki P."/>
            <person name="Heitman J."/>
            <person name="Hesse C."/>
            <person name="Hori C."/>
            <person name="Igarashi K."/>
            <person name="Jurgens J.A."/>
            <person name="Kallen N."/>
            <person name="Kersten P."/>
            <person name="Kohler A."/>
            <person name="Kuees U."/>
            <person name="Kumar T.K.A."/>
            <person name="Kuo A."/>
            <person name="LaButti K."/>
            <person name="Larrondo L.F."/>
            <person name="Lindquist E."/>
            <person name="Ling A."/>
            <person name="Lombard V."/>
            <person name="Lucas S."/>
            <person name="Lundell T."/>
            <person name="Martin R."/>
            <person name="McLaughlin D.J."/>
            <person name="Morgenstern I."/>
            <person name="Morin E."/>
            <person name="Murat C."/>
            <person name="Nagy L.G."/>
            <person name="Nolan M."/>
            <person name="Ohm R.A."/>
            <person name="Patyshakuliyeva A."/>
            <person name="Rokas A."/>
            <person name="Ruiz-Duenas F.J."/>
            <person name="Sabat G."/>
            <person name="Salamov A."/>
            <person name="Samejima M."/>
            <person name="Schmutz J."/>
            <person name="Slot J.C."/>
            <person name="St John F."/>
            <person name="Stenlid J."/>
            <person name="Sun H."/>
            <person name="Sun S."/>
            <person name="Syed K."/>
            <person name="Tsang A."/>
            <person name="Wiebenga A."/>
            <person name="Young D."/>
            <person name="Pisabarro A."/>
            <person name="Eastwood D.C."/>
            <person name="Martin F."/>
            <person name="Cullen D."/>
            <person name="Grigoriev I.V."/>
            <person name="Hibbett D.S."/>
        </authorList>
    </citation>
    <scope>NUCLEOTIDE SEQUENCE [LARGE SCALE GENOMIC DNA]</scope>
    <source>
        <strain evidence="7 8">ATCC 11539</strain>
    </source>
</reference>
<proteinExistence type="predicted"/>
<evidence type="ECO:0000313" key="7">
    <source>
        <dbReference type="EMBL" id="EPQ56088.1"/>
    </source>
</evidence>
<feature type="transmembrane region" description="Helical" evidence="6">
    <location>
        <begin position="126"/>
        <end position="148"/>
    </location>
</feature>
<keyword evidence="2 6" id="KW-0812">Transmembrane</keyword>
<organism evidence="7 8">
    <name type="scientific">Gloeophyllum trabeum (strain ATCC 11539 / FP-39264 / Madison 617)</name>
    <name type="common">Brown rot fungus</name>
    <dbReference type="NCBI Taxonomy" id="670483"/>
    <lineage>
        <taxon>Eukaryota</taxon>
        <taxon>Fungi</taxon>
        <taxon>Dikarya</taxon>
        <taxon>Basidiomycota</taxon>
        <taxon>Agaricomycotina</taxon>
        <taxon>Agaricomycetes</taxon>
        <taxon>Gloeophyllales</taxon>
        <taxon>Gloeophyllaceae</taxon>
        <taxon>Gloeophyllum</taxon>
    </lineage>
</organism>
<keyword evidence="3 6" id="KW-1133">Transmembrane helix</keyword>
<feature type="transmembrane region" description="Helical" evidence="6">
    <location>
        <begin position="20"/>
        <end position="43"/>
    </location>
</feature>
<evidence type="ECO:0000256" key="5">
    <source>
        <dbReference type="SAM" id="MobiDB-lite"/>
    </source>
</evidence>
<keyword evidence="4 6" id="KW-0472">Membrane</keyword>
<evidence type="ECO:0000256" key="6">
    <source>
        <dbReference type="SAM" id="Phobius"/>
    </source>
</evidence>
<protein>
    <recommendedName>
        <fullName evidence="9">G-protein coupled receptors family 2 profile 2 domain-containing protein</fullName>
    </recommendedName>
</protein>
<feature type="transmembrane region" description="Helical" evidence="6">
    <location>
        <begin position="55"/>
        <end position="78"/>
    </location>
</feature>
<evidence type="ECO:0000256" key="3">
    <source>
        <dbReference type="ARBA" id="ARBA00022989"/>
    </source>
</evidence>
<feature type="transmembrane region" description="Helical" evidence="6">
    <location>
        <begin position="234"/>
        <end position="258"/>
    </location>
</feature>
<dbReference type="RefSeq" id="XP_007864871.1">
    <property type="nucleotide sequence ID" value="XM_007866680.1"/>
</dbReference>
<dbReference type="Gene3D" id="1.20.1070.10">
    <property type="entry name" value="Rhodopsin 7-helix transmembrane proteins"/>
    <property type="match status" value="1"/>
</dbReference>
<dbReference type="HOGENOM" id="CLU_047278_0_0_1"/>
<comment type="subcellular location">
    <subcellularLocation>
        <location evidence="1">Membrane</location>
        <topology evidence="1">Multi-pass membrane protein</topology>
    </subcellularLocation>
</comment>
<dbReference type="GeneID" id="19301659"/>
<dbReference type="GO" id="GO:0007189">
    <property type="term" value="P:adenylate cyclase-activating G protein-coupled receptor signaling pathway"/>
    <property type="evidence" value="ECO:0007669"/>
    <property type="project" value="TreeGrafter"/>
</dbReference>
<evidence type="ECO:0000256" key="2">
    <source>
        <dbReference type="ARBA" id="ARBA00022692"/>
    </source>
</evidence>
<evidence type="ECO:0000256" key="1">
    <source>
        <dbReference type="ARBA" id="ARBA00004141"/>
    </source>
</evidence>
<dbReference type="GO" id="GO:0004930">
    <property type="term" value="F:G protein-coupled receptor activity"/>
    <property type="evidence" value="ECO:0007669"/>
    <property type="project" value="TreeGrafter"/>
</dbReference>
<feature type="region of interest" description="Disordered" evidence="5">
    <location>
        <begin position="338"/>
        <end position="358"/>
    </location>
</feature>
<dbReference type="AlphaFoldDB" id="S7Q9S3"/>
<dbReference type="PANTHER" id="PTHR23112:SF0">
    <property type="entry name" value="TRANSMEMBRANE PROTEIN 116"/>
    <property type="match status" value="1"/>
</dbReference>
<feature type="transmembrane region" description="Helical" evidence="6">
    <location>
        <begin position="264"/>
        <end position="289"/>
    </location>
</feature>
<feature type="transmembrane region" description="Helical" evidence="6">
    <location>
        <begin position="175"/>
        <end position="199"/>
    </location>
</feature>
<dbReference type="Proteomes" id="UP000030669">
    <property type="component" value="Unassembled WGS sequence"/>
</dbReference>
<dbReference type="EMBL" id="KB469300">
    <property type="protein sequence ID" value="EPQ56088.1"/>
    <property type="molecule type" value="Genomic_DNA"/>
</dbReference>
<keyword evidence="8" id="KW-1185">Reference proteome</keyword>
<feature type="transmembrane region" description="Helical" evidence="6">
    <location>
        <begin position="90"/>
        <end position="114"/>
    </location>
</feature>
<dbReference type="OMA" id="WCLASIL"/>
<sequence length="394" mass="43768">MHPTFAWGALNQTIALWTGVIPAILSLTGAVVVLATAVAIWLNPATRSNLRRQSLQMLLCVQAMSLIYSSAYLVQTFITGPTKWCDVVTIFTLFASNFIEFVVMLIPVNLQLVLVHQVNTDGFLRYYLLAPLGAAIITALPGAVQSVWGWDPETRMCWIYITEPHVRISWLVGAWYTWLLISMVVSTASATIVLLYLVFHTRSRNRELAIGEGNSGITSNNGVNVKRVASRIMLYPLVLITANCVSAIGNFTIIRAGGIKSEGTYVLCVISGIMYGLVPGAYALIALFVDPCFSRALRVLLARRTPVEKTSTEGKPRIQIEITTQVVSNIMDAVHRKETRLEGRQSTEKAKEERREEHRVVQIVPMEHMAERLSNESEGSETQDMYAVLELARL</sequence>
<dbReference type="OrthoDB" id="3228752at2759"/>
<name>S7Q9S3_GLOTA</name>
<evidence type="ECO:0000313" key="8">
    <source>
        <dbReference type="Proteomes" id="UP000030669"/>
    </source>
</evidence>
<gene>
    <name evidence="7" type="ORF">GLOTRDRAFT_128046</name>
</gene>
<accession>S7Q9S3</accession>
<evidence type="ECO:0000256" key="4">
    <source>
        <dbReference type="ARBA" id="ARBA00023136"/>
    </source>
</evidence>
<evidence type="ECO:0008006" key="9">
    <source>
        <dbReference type="Google" id="ProtNLM"/>
    </source>
</evidence>
<dbReference type="KEGG" id="gtr:GLOTRDRAFT_128046"/>
<dbReference type="GO" id="GO:0005886">
    <property type="term" value="C:plasma membrane"/>
    <property type="evidence" value="ECO:0007669"/>
    <property type="project" value="TreeGrafter"/>
</dbReference>